<evidence type="ECO:0000256" key="2">
    <source>
        <dbReference type="ARBA" id="ARBA00009634"/>
    </source>
</evidence>
<keyword evidence="12" id="KW-0325">Glycoprotein</keyword>
<evidence type="ECO:0000256" key="5">
    <source>
        <dbReference type="ARBA" id="ARBA00022692"/>
    </source>
</evidence>
<dbReference type="InterPro" id="IPR000157">
    <property type="entry name" value="TIR_dom"/>
</dbReference>
<dbReference type="InterPro" id="IPR035897">
    <property type="entry name" value="Toll_tir_struct_dom_sf"/>
</dbReference>
<evidence type="ECO:0000256" key="3">
    <source>
        <dbReference type="ARBA" id="ARBA00022588"/>
    </source>
</evidence>
<dbReference type="Pfam" id="PF13676">
    <property type="entry name" value="TIR_2"/>
    <property type="match status" value="1"/>
</dbReference>
<evidence type="ECO:0000259" key="15">
    <source>
        <dbReference type="PROSITE" id="PS50104"/>
    </source>
</evidence>
<evidence type="ECO:0000256" key="11">
    <source>
        <dbReference type="ARBA" id="ARBA00023170"/>
    </source>
</evidence>
<dbReference type="SUPFAM" id="SSF52058">
    <property type="entry name" value="L domain-like"/>
    <property type="match status" value="2"/>
</dbReference>
<dbReference type="PANTHER" id="PTHR24365">
    <property type="entry name" value="TOLL-LIKE RECEPTOR"/>
    <property type="match status" value="1"/>
</dbReference>
<evidence type="ECO:0000313" key="16">
    <source>
        <dbReference type="EMBL" id="CAC5374980.1"/>
    </source>
</evidence>
<dbReference type="Gene3D" id="3.40.50.10140">
    <property type="entry name" value="Toll/interleukin-1 receptor homology (TIR) domain"/>
    <property type="match status" value="1"/>
</dbReference>
<dbReference type="Gene3D" id="3.80.10.10">
    <property type="entry name" value="Ribonuclease Inhibitor"/>
    <property type="match status" value="1"/>
</dbReference>
<keyword evidence="17" id="KW-1185">Reference proteome</keyword>
<dbReference type="Pfam" id="PF13855">
    <property type="entry name" value="LRR_8"/>
    <property type="match status" value="1"/>
</dbReference>
<dbReference type="Proteomes" id="UP000507470">
    <property type="component" value="Unassembled WGS sequence"/>
</dbReference>
<organism evidence="16 17">
    <name type="scientific">Mytilus coruscus</name>
    <name type="common">Sea mussel</name>
    <dbReference type="NCBI Taxonomy" id="42192"/>
    <lineage>
        <taxon>Eukaryota</taxon>
        <taxon>Metazoa</taxon>
        <taxon>Spiralia</taxon>
        <taxon>Lophotrochozoa</taxon>
        <taxon>Mollusca</taxon>
        <taxon>Bivalvia</taxon>
        <taxon>Autobranchia</taxon>
        <taxon>Pteriomorphia</taxon>
        <taxon>Mytilida</taxon>
        <taxon>Mytiloidea</taxon>
        <taxon>Mytilidae</taxon>
        <taxon>Mytilinae</taxon>
        <taxon>Mytilus</taxon>
    </lineage>
</organism>
<evidence type="ECO:0000256" key="8">
    <source>
        <dbReference type="ARBA" id="ARBA00022859"/>
    </source>
</evidence>
<keyword evidence="3" id="KW-0399">Innate immunity</keyword>
<feature type="chain" id="PRO_5026818975" description="TIR domain-containing protein" evidence="14">
    <location>
        <begin position="21"/>
        <end position="830"/>
    </location>
</feature>
<dbReference type="AlphaFoldDB" id="A0A6J8AVV4"/>
<dbReference type="FunFam" id="3.40.50.10140:FF:000001">
    <property type="entry name" value="Toll-like receptor 2"/>
    <property type="match status" value="1"/>
</dbReference>
<feature type="transmembrane region" description="Helical" evidence="13">
    <location>
        <begin position="630"/>
        <end position="653"/>
    </location>
</feature>
<keyword evidence="7" id="KW-0677">Repeat</keyword>
<dbReference type="SMART" id="SM00255">
    <property type="entry name" value="TIR"/>
    <property type="match status" value="1"/>
</dbReference>
<evidence type="ECO:0000256" key="1">
    <source>
        <dbReference type="ARBA" id="ARBA00004479"/>
    </source>
</evidence>
<protein>
    <recommendedName>
        <fullName evidence="15">TIR domain-containing protein</fullName>
    </recommendedName>
</protein>
<dbReference type="InterPro" id="IPR003591">
    <property type="entry name" value="Leu-rich_rpt_typical-subtyp"/>
</dbReference>
<reference evidence="16 17" key="1">
    <citation type="submission" date="2020-06" db="EMBL/GenBank/DDBJ databases">
        <authorList>
            <person name="Li R."/>
            <person name="Bekaert M."/>
        </authorList>
    </citation>
    <scope>NUCLEOTIDE SEQUENCE [LARGE SCALE GENOMIC DNA]</scope>
    <source>
        <strain evidence="17">wild</strain>
    </source>
</reference>
<dbReference type="OrthoDB" id="6120907at2759"/>
<dbReference type="InterPro" id="IPR017241">
    <property type="entry name" value="Toll-like_receptor"/>
</dbReference>
<dbReference type="PANTHER" id="PTHR24365:SF541">
    <property type="entry name" value="PROTEIN TOLL-RELATED"/>
    <property type="match status" value="1"/>
</dbReference>
<evidence type="ECO:0000313" key="17">
    <source>
        <dbReference type="Proteomes" id="UP000507470"/>
    </source>
</evidence>
<dbReference type="PROSITE" id="PS50104">
    <property type="entry name" value="TIR"/>
    <property type="match status" value="1"/>
</dbReference>
<keyword evidence="10 13" id="KW-0472">Membrane</keyword>
<keyword evidence="11" id="KW-0675">Receptor</keyword>
<dbReference type="GO" id="GO:0005886">
    <property type="term" value="C:plasma membrane"/>
    <property type="evidence" value="ECO:0007669"/>
    <property type="project" value="TreeGrafter"/>
</dbReference>
<keyword evidence="6 14" id="KW-0732">Signal</keyword>
<keyword evidence="5 13" id="KW-0812">Transmembrane</keyword>
<keyword evidence="9 13" id="KW-1133">Transmembrane helix</keyword>
<evidence type="ECO:0000256" key="6">
    <source>
        <dbReference type="ARBA" id="ARBA00022729"/>
    </source>
</evidence>
<evidence type="ECO:0000256" key="9">
    <source>
        <dbReference type="ARBA" id="ARBA00022989"/>
    </source>
</evidence>
<dbReference type="InterPro" id="IPR032675">
    <property type="entry name" value="LRR_dom_sf"/>
</dbReference>
<keyword evidence="8" id="KW-0391">Immunity</keyword>
<evidence type="ECO:0000256" key="7">
    <source>
        <dbReference type="ARBA" id="ARBA00022737"/>
    </source>
</evidence>
<evidence type="ECO:0000256" key="12">
    <source>
        <dbReference type="ARBA" id="ARBA00023180"/>
    </source>
</evidence>
<evidence type="ECO:0000256" key="13">
    <source>
        <dbReference type="SAM" id="Phobius"/>
    </source>
</evidence>
<dbReference type="PIRSF" id="PIRSF037595">
    <property type="entry name" value="Toll-like_receptor"/>
    <property type="match status" value="1"/>
</dbReference>
<proteinExistence type="inferred from homology"/>
<dbReference type="GO" id="GO:0045087">
    <property type="term" value="P:innate immune response"/>
    <property type="evidence" value="ECO:0007669"/>
    <property type="project" value="UniProtKB-KW"/>
</dbReference>
<sequence length="830" mass="96116">MKVLRIVYLASLFLVNKSLSSKCTTFRTGNDVFTDCQGRGFRYVPRNIPNDTTCLDLSDNELSVIFNFAFSRLKNVSSLKLSSAQISVIDSKAFSGLVKLTSLDLCYNTLDIHSLPENVFDSSSFLRILDLSKNNFRYYPEKVLEKLTNLERLSINGINDQTFGNGFRSLRKLTYLNFEPCMITRIDNNTFDVFKNIQLKELVLNCKIRYVEPGALIPFQSIESLDISKNFNVRVSYLLQLLNGLMNRNVTSINFSNNFRHVAAADVLLASQFAMIGAVCLKEVDLSHNNIVSIQSGGINLMKHKHCLEKLILKENSIWGDRSIVIEMVKLVNLRFLDISNQATLHVKTKVNKNKTGLRRLVMTDTKYSSDRLTIAFQLPRNLQYVDASYFGVRSTGLINLNFTNAGKLDFFNLAGNKFKDCLGHFHGLSHLQTLDISESNCSELDLKMISFMPYLKTLISRRTHLNVGLQNDVNGEFLKQLFGLRHIDFSDNGFVRFNQNMFVSQYRSLISLDLSKNKFSKFPIQISKFSTLMKLSLMQNQITFLQKSDMNNLENYQRDKNIEFELLLNDNHFVCNCDSIDFLRWLQETKVTLDKNRNYSCVYIDNSQKTTVYAYKHLEFIESKCLSKIWLTITIILVVGFLFIFTASVIAYKYRITLHFWYLHIRRKYRHYTALEGDSKEYKYNAFVAYCNENEEWVCGSLVNYLEKTNGLALCLHHRDFAAGKFIMDNIIDAIFESKKVVLVISEEFLKSSWCEFELDMARMKMFQDNRDMLVVVLLDKISPSQMPISLQRIWKKVTCLEVDETICTNQNGNFEHLFWKRLYEAVVM</sequence>
<dbReference type="GO" id="GO:0002224">
    <property type="term" value="P:toll-like receptor signaling pathway"/>
    <property type="evidence" value="ECO:0007669"/>
    <property type="project" value="InterPro"/>
</dbReference>
<accession>A0A6J8AVV4</accession>
<evidence type="ECO:0000256" key="10">
    <source>
        <dbReference type="ARBA" id="ARBA00023136"/>
    </source>
</evidence>
<dbReference type="GO" id="GO:0004888">
    <property type="term" value="F:transmembrane signaling receptor activity"/>
    <property type="evidence" value="ECO:0007669"/>
    <property type="project" value="InterPro"/>
</dbReference>
<dbReference type="SMART" id="SM00369">
    <property type="entry name" value="LRR_TYP"/>
    <property type="match status" value="7"/>
</dbReference>
<feature type="domain" description="TIR" evidence="15">
    <location>
        <begin position="683"/>
        <end position="828"/>
    </location>
</feature>
<comment type="subcellular location">
    <subcellularLocation>
        <location evidence="1">Membrane</location>
        <topology evidence="1">Single-pass type I membrane protein</topology>
    </subcellularLocation>
</comment>
<dbReference type="InterPro" id="IPR001611">
    <property type="entry name" value="Leu-rich_rpt"/>
</dbReference>
<evidence type="ECO:0000256" key="4">
    <source>
        <dbReference type="ARBA" id="ARBA00022614"/>
    </source>
</evidence>
<keyword evidence="4" id="KW-0433">Leucine-rich repeat</keyword>
<dbReference type="SUPFAM" id="SSF52200">
    <property type="entry name" value="Toll/Interleukin receptor TIR domain"/>
    <property type="match status" value="1"/>
</dbReference>
<name>A0A6J8AVV4_MYTCO</name>
<dbReference type="EMBL" id="CACVKT020002094">
    <property type="protein sequence ID" value="CAC5374980.1"/>
    <property type="molecule type" value="Genomic_DNA"/>
</dbReference>
<evidence type="ECO:0000256" key="14">
    <source>
        <dbReference type="SAM" id="SignalP"/>
    </source>
</evidence>
<gene>
    <name evidence="16" type="ORF">MCOR_12181</name>
</gene>
<feature type="signal peptide" evidence="14">
    <location>
        <begin position="1"/>
        <end position="20"/>
    </location>
</feature>
<comment type="similarity">
    <text evidence="2">Belongs to the Toll-like receptor family.</text>
</comment>